<keyword evidence="9 12" id="KW-1133">Transmembrane helix</keyword>
<keyword evidence="8" id="KW-0862">Zinc</keyword>
<proteinExistence type="inferred from homology"/>
<feature type="transmembrane region" description="Helical" evidence="12">
    <location>
        <begin position="33"/>
        <end position="54"/>
    </location>
</feature>
<evidence type="ECO:0000256" key="7">
    <source>
        <dbReference type="ARBA" id="ARBA00022801"/>
    </source>
</evidence>
<dbReference type="RefSeq" id="WP_183253392.1">
    <property type="nucleotide sequence ID" value="NZ_JACHEP010000007.1"/>
</dbReference>
<evidence type="ECO:0000259" key="13">
    <source>
        <dbReference type="Pfam" id="PF02163"/>
    </source>
</evidence>
<dbReference type="GO" id="GO:0008237">
    <property type="term" value="F:metallopeptidase activity"/>
    <property type="evidence" value="ECO:0007669"/>
    <property type="project" value="UniProtKB-KW"/>
</dbReference>
<protein>
    <submittedName>
        <fullName evidence="14">Stage IV sporulation protein FB</fullName>
        <ecNumber evidence="14">3.4.24.-</ecNumber>
    </submittedName>
</protein>
<sequence length="287" mass="33539">MNKYVSLLAKIHIHPLLWLMSGLAVMTAHFQQLFLLFFIVFVHELGHAVTALFFSWRIKQILLLPFGGVVEVEEHGNRPFYEELLVTLAGPVQHVWLVGAAFVLWENNVLTFDIWQIFFNYNVAIALINLLPIWPLDGGKLLFLLLTRYVPFSEAHEKMIIYSFGLLIVVVGVLVFVAPAQLDLWIIALFLFVSLWKEWKQRQYVVMRFLLERYYGKKGDYKKWRPITVEEAESVLTVLQKFYRGQKHSIIVVKNKKERAILDENELLHAFFAEKQTNITIGNMIYI</sequence>
<evidence type="ECO:0000313" key="15">
    <source>
        <dbReference type="Proteomes" id="UP000520011"/>
    </source>
</evidence>
<evidence type="ECO:0000256" key="12">
    <source>
        <dbReference type="SAM" id="Phobius"/>
    </source>
</evidence>
<dbReference type="EMBL" id="JACHEP010000007">
    <property type="protein sequence ID" value="MBB5324561.1"/>
    <property type="molecule type" value="Genomic_DNA"/>
</dbReference>
<feature type="transmembrane region" description="Helical" evidence="12">
    <location>
        <begin position="159"/>
        <end position="178"/>
    </location>
</feature>
<evidence type="ECO:0000256" key="1">
    <source>
        <dbReference type="ARBA" id="ARBA00001947"/>
    </source>
</evidence>
<gene>
    <name evidence="14" type="ORF">HNQ34_001658</name>
</gene>
<comment type="cofactor">
    <cofactor evidence="1">
        <name>Zn(2+)</name>
        <dbReference type="ChEBI" id="CHEBI:29105"/>
    </cofactor>
</comment>
<keyword evidence="10" id="KW-0482">Metalloprotease</keyword>
<dbReference type="PANTHER" id="PTHR39188:SF3">
    <property type="entry name" value="STAGE IV SPORULATION PROTEIN FB"/>
    <property type="match status" value="1"/>
</dbReference>
<keyword evidence="11 12" id="KW-0472">Membrane</keyword>
<comment type="similarity">
    <text evidence="3">Belongs to the peptidase M50B family.</text>
</comment>
<comment type="caution">
    <text evidence="14">The sequence shown here is derived from an EMBL/GenBank/DDBJ whole genome shotgun (WGS) entry which is preliminary data.</text>
</comment>
<dbReference type="EC" id="3.4.24.-" evidence="14"/>
<dbReference type="GO" id="GO:0016020">
    <property type="term" value="C:membrane"/>
    <property type="evidence" value="ECO:0007669"/>
    <property type="project" value="UniProtKB-SubCell"/>
</dbReference>
<feature type="transmembrane region" description="Helical" evidence="12">
    <location>
        <begin position="125"/>
        <end position="147"/>
    </location>
</feature>
<evidence type="ECO:0000256" key="6">
    <source>
        <dbReference type="ARBA" id="ARBA00022723"/>
    </source>
</evidence>
<keyword evidence="15" id="KW-1185">Reference proteome</keyword>
<dbReference type="GO" id="GO:0046872">
    <property type="term" value="F:metal ion binding"/>
    <property type="evidence" value="ECO:0007669"/>
    <property type="project" value="UniProtKB-KW"/>
</dbReference>
<evidence type="ECO:0000256" key="11">
    <source>
        <dbReference type="ARBA" id="ARBA00023136"/>
    </source>
</evidence>
<dbReference type="CDD" id="cd06161">
    <property type="entry name" value="S2P-M50_SpoIVFB"/>
    <property type="match status" value="1"/>
</dbReference>
<evidence type="ECO:0000256" key="3">
    <source>
        <dbReference type="ARBA" id="ARBA00007931"/>
    </source>
</evidence>
<feature type="domain" description="Peptidase M50" evidence="13">
    <location>
        <begin position="33"/>
        <end position="104"/>
    </location>
</feature>
<dbReference type="PANTHER" id="PTHR39188">
    <property type="entry name" value="MEMBRANE-ASSOCIATED ZINC METALLOPROTEASE M50B"/>
    <property type="match status" value="1"/>
</dbReference>
<evidence type="ECO:0000256" key="8">
    <source>
        <dbReference type="ARBA" id="ARBA00022833"/>
    </source>
</evidence>
<name>A0A7W8IPX0_9BACL</name>
<dbReference type="InterPro" id="IPR008915">
    <property type="entry name" value="Peptidase_M50"/>
</dbReference>
<comment type="subcellular location">
    <subcellularLocation>
        <location evidence="2">Membrane</location>
        <topology evidence="2">Multi-pass membrane protein</topology>
    </subcellularLocation>
</comment>
<evidence type="ECO:0000256" key="4">
    <source>
        <dbReference type="ARBA" id="ARBA00022670"/>
    </source>
</evidence>
<keyword evidence="6" id="KW-0479">Metal-binding</keyword>
<evidence type="ECO:0000256" key="5">
    <source>
        <dbReference type="ARBA" id="ARBA00022692"/>
    </source>
</evidence>
<dbReference type="AlphaFoldDB" id="A0A7W8IPX0"/>
<organism evidence="14 15">
    <name type="scientific">Anoxybacteroides tepidamans</name>
    <dbReference type="NCBI Taxonomy" id="265948"/>
    <lineage>
        <taxon>Bacteria</taxon>
        <taxon>Bacillati</taxon>
        <taxon>Bacillota</taxon>
        <taxon>Bacilli</taxon>
        <taxon>Bacillales</taxon>
        <taxon>Anoxybacillaceae</taxon>
        <taxon>Anoxybacteroides</taxon>
    </lineage>
</organism>
<feature type="transmembrane region" description="Helical" evidence="12">
    <location>
        <begin position="7"/>
        <end position="27"/>
    </location>
</feature>
<evidence type="ECO:0000256" key="2">
    <source>
        <dbReference type="ARBA" id="ARBA00004141"/>
    </source>
</evidence>
<evidence type="ECO:0000313" key="14">
    <source>
        <dbReference type="EMBL" id="MBB5324561.1"/>
    </source>
</evidence>
<keyword evidence="7 14" id="KW-0378">Hydrolase</keyword>
<keyword evidence="5 12" id="KW-0812">Transmembrane</keyword>
<dbReference type="GO" id="GO:0006508">
    <property type="term" value="P:proteolysis"/>
    <property type="evidence" value="ECO:0007669"/>
    <property type="project" value="UniProtKB-KW"/>
</dbReference>
<accession>A0A7W8IPX0</accession>
<dbReference type="Pfam" id="PF02163">
    <property type="entry name" value="Peptidase_M50"/>
    <property type="match status" value="2"/>
</dbReference>
<feature type="domain" description="Peptidase M50" evidence="13">
    <location>
        <begin position="113"/>
        <end position="170"/>
    </location>
</feature>
<dbReference type="Proteomes" id="UP000520011">
    <property type="component" value="Unassembled WGS sequence"/>
</dbReference>
<keyword evidence="4" id="KW-0645">Protease</keyword>
<evidence type="ECO:0000256" key="9">
    <source>
        <dbReference type="ARBA" id="ARBA00022989"/>
    </source>
</evidence>
<evidence type="ECO:0000256" key="10">
    <source>
        <dbReference type="ARBA" id="ARBA00023049"/>
    </source>
</evidence>
<reference evidence="14 15" key="1">
    <citation type="submission" date="2020-08" db="EMBL/GenBank/DDBJ databases">
        <title>Genomic Encyclopedia of Type Strains, Phase IV (KMG-IV): sequencing the most valuable type-strain genomes for metagenomic binning, comparative biology and taxonomic classification.</title>
        <authorList>
            <person name="Goeker M."/>
        </authorList>
    </citation>
    <scope>NUCLEOTIDE SEQUENCE [LARGE SCALE GENOMIC DNA]</scope>
    <source>
        <strain evidence="14 15">DSM 16325</strain>
    </source>
</reference>